<organism evidence="4">
    <name type="scientific">Desulfomonile tiedjei</name>
    <dbReference type="NCBI Taxonomy" id="2358"/>
    <lineage>
        <taxon>Bacteria</taxon>
        <taxon>Pseudomonadati</taxon>
        <taxon>Thermodesulfobacteriota</taxon>
        <taxon>Desulfomonilia</taxon>
        <taxon>Desulfomonilales</taxon>
        <taxon>Desulfomonilaceae</taxon>
        <taxon>Desulfomonile</taxon>
    </lineage>
</organism>
<dbReference type="PANTHER" id="PTHR13932:SF5">
    <property type="entry name" value="RADICAL S-ADENOSYL METHIONINE DOMAIN-CONTAINING PROTEIN 1, MITOCHONDRIAL"/>
    <property type="match status" value="1"/>
</dbReference>
<dbReference type="InterPro" id="IPR034505">
    <property type="entry name" value="Coproporphyrinogen-III_oxidase"/>
</dbReference>
<dbReference type="InterPro" id="IPR004559">
    <property type="entry name" value="HemW-like"/>
</dbReference>
<dbReference type="AlphaFoldDB" id="A0A7C4EWQ6"/>
<gene>
    <name evidence="4" type="primary">hemW</name>
    <name evidence="4" type="ORF">ENV54_04570</name>
</gene>
<keyword evidence="2" id="KW-0004">4Fe-4S</keyword>
<evidence type="ECO:0000256" key="2">
    <source>
        <dbReference type="RuleBase" id="RU364116"/>
    </source>
</evidence>
<evidence type="ECO:0000259" key="3">
    <source>
        <dbReference type="PROSITE" id="PS51918"/>
    </source>
</evidence>
<dbReference type="GO" id="GO:0046872">
    <property type="term" value="F:metal ion binding"/>
    <property type="evidence" value="ECO:0007669"/>
    <property type="project" value="UniProtKB-UniRule"/>
</dbReference>
<dbReference type="InterPro" id="IPR010723">
    <property type="entry name" value="HemN_C"/>
</dbReference>
<evidence type="ECO:0000313" key="4">
    <source>
        <dbReference type="EMBL" id="HGH60555.1"/>
    </source>
</evidence>
<dbReference type="SFLD" id="SFLDG01065">
    <property type="entry name" value="anaerobic_coproporphyrinogen-I"/>
    <property type="match status" value="1"/>
</dbReference>
<protein>
    <recommendedName>
        <fullName evidence="2">Heme chaperone HemW</fullName>
    </recommendedName>
</protein>
<dbReference type="SUPFAM" id="SSF102114">
    <property type="entry name" value="Radical SAM enzymes"/>
    <property type="match status" value="1"/>
</dbReference>
<dbReference type="InterPro" id="IPR006638">
    <property type="entry name" value="Elp3/MiaA/NifB-like_rSAM"/>
</dbReference>
<dbReference type="Pfam" id="PF04055">
    <property type="entry name" value="Radical_SAM"/>
    <property type="match status" value="1"/>
</dbReference>
<comment type="caution">
    <text evidence="4">The sequence shown here is derived from an EMBL/GenBank/DDBJ whole genome shotgun (WGS) entry which is preliminary data.</text>
</comment>
<dbReference type="SMART" id="SM00729">
    <property type="entry name" value="Elp3"/>
    <property type="match status" value="1"/>
</dbReference>
<dbReference type="NCBIfam" id="TIGR00539">
    <property type="entry name" value="hemN_rel"/>
    <property type="match status" value="1"/>
</dbReference>
<dbReference type="PANTHER" id="PTHR13932">
    <property type="entry name" value="COPROPORPHYRINIGEN III OXIDASE"/>
    <property type="match status" value="1"/>
</dbReference>
<evidence type="ECO:0000256" key="1">
    <source>
        <dbReference type="ARBA" id="ARBA00006100"/>
    </source>
</evidence>
<dbReference type="SFLD" id="SFLDS00029">
    <property type="entry name" value="Radical_SAM"/>
    <property type="match status" value="1"/>
</dbReference>
<dbReference type="GO" id="GO:0005737">
    <property type="term" value="C:cytoplasm"/>
    <property type="evidence" value="ECO:0007669"/>
    <property type="project" value="UniProtKB-SubCell"/>
</dbReference>
<dbReference type="GO" id="GO:0006779">
    <property type="term" value="P:porphyrin-containing compound biosynthetic process"/>
    <property type="evidence" value="ECO:0007669"/>
    <property type="project" value="InterPro"/>
</dbReference>
<dbReference type="Pfam" id="PF06969">
    <property type="entry name" value="HemN_C"/>
    <property type="match status" value="1"/>
</dbReference>
<comment type="function">
    <text evidence="2">Probably acts as a heme chaperone, transferring heme to an unknown acceptor. Binds one molecule of heme per monomer, possibly covalently. Binds 1 [4Fe-4S] cluster. The cluster is coordinated with 3 cysteines and an exchangeable S-adenosyl-L-methionine.</text>
</comment>
<dbReference type="InterPro" id="IPR007197">
    <property type="entry name" value="rSAM"/>
</dbReference>
<dbReference type="Gene3D" id="3.80.30.20">
    <property type="entry name" value="tm_1862 like domain"/>
    <property type="match status" value="1"/>
</dbReference>
<keyword evidence="2" id="KW-0143">Chaperone</keyword>
<dbReference type="InterPro" id="IPR058240">
    <property type="entry name" value="rSAM_sf"/>
</dbReference>
<keyword evidence="2" id="KW-0949">S-adenosyl-L-methionine</keyword>
<comment type="similarity">
    <text evidence="1">Belongs to the anaerobic coproporphyrinogen-III oxidase family. HemW subfamily.</text>
</comment>
<dbReference type="GO" id="GO:0004109">
    <property type="term" value="F:coproporphyrinogen oxidase activity"/>
    <property type="evidence" value="ECO:0007669"/>
    <property type="project" value="InterPro"/>
</dbReference>
<dbReference type="EMBL" id="DTGT01000144">
    <property type="protein sequence ID" value="HGH60555.1"/>
    <property type="molecule type" value="Genomic_DNA"/>
</dbReference>
<dbReference type="CDD" id="cd01335">
    <property type="entry name" value="Radical_SAM"/>
    <property type="match status" value="1"/>
</dbReference>
<dbReference type="PROSITE" id="PS51918">
    <property type="entry name" value="RADICAL_SAM"/>
    <property type="match status" value="1"/>
</dbReference>
<keyword evidence="2" id="KW-0479">Metal-binding</keyword>
<comment type="subcellular location">
    <subcellularLocation>
        <location evidence="2">Cytoplasm</location>
    </subcellularLocation>
</comment>
<dbReference type="InterPro" id="IPR023404">
    <property type="entry name" value="rSAM_horseshoe"/>
</dbReference>
<dbReference type="GO" id="GO:0051539">
    <property type="term" value="F:4 iron, 4 sulfur cluster binding"/>
    <property type="evidence" value="ECO:0007669"/>
    <property type="project" value="UniProtKB-UniRule"/>
</dbReference>
<proteinExistence type="inferred from homology"/>
<keyword evidence="2" id="KW-0408">Iron</keyword>
<dbReference type="SFLD" id="SFLDF00562">
    <property type="entry name" value="HemN-like__clustered_with_heat"/>
    <property type="match status" value="1"/>
</dbReference>
<name>A0A7C4EWQ6_9BACT</name>
<accession>A0A7C4EWQ6</accession>
<keyword evidence="2" id="KW-0349">Heme</keyword>
<keyword evidence="2" id="KW-0963">Cytoplasm</keyword>
<reference evidence="4" key="1">
    <citation type="journal article" date="2020" name="mSystems">
        <title>Genome- and Community-Level Interaction Insights into Carbon Utilization and Element Cycling Functions of Hydrothermarchaeota in Hydrothermal Sediment.</title>
        <authorList>
            <person name="Zhou Z."/>
            <person name="Liu Y."/>
            <person name="Xu W."/>
            <person name="Pan J."/>
            <person name="Luo Z.H."/>
            <person name="Li M."/>
        </authorList>
    </citation>
    <scope>NUCLEOTIDE SEQUENCE [LARGE SCALE GENOMIC DNA]</scope>
    <source>
        <strain evidence="4">SpSt-769</strain>
    </source>
</reference>
<sequence length="386" mass="43269">MHPTTPCGLYVHVPFCSSRCTYCAFVSESFEETKAEAYVQALIHEVNLWGAGGDSEISAAGIPFDTLYLGGGTPSLLAASQIERLLGACFQRFVWHGSPEITIEVNPGSCNRQWLKDMLSLGINRMSLGAQSFNDQELRKLGRPHDARAILRTFDDMRAVGVCNISLDLIAGFPGHSISGFEQSLQTAVFLAPEHMSMYLFELKEGSPINNLIARGQEQPPDEDLAADLYLLCCDFLARHGYVQYEISNFSREGYECRHNMKYWRDDDYLGVGAGAHGLIRDRRYWNMGDVEAYLNCLTEGALPLEHVYRMQGQDRFREAMIMGARLVKGLDLGFLGGKYHVDAHAFVSETLCDLEGLGLFEIDGDVFRLTEKGRMLSNQIFCRWV</sequence>
<feature type="domain" description="Radical SAM core" evidence="3">
    <location>
        <begin position="1"/>
        <end position="246"/>
    </location>
</feature>
<keyword evidence="2" id="KW-0411">Iron-sulfur</keyword>